<evidence type="ECO:0008006" key="6">
    <source>
        <dbReference type="Google" id="ProtNLM"/>
    </source>
</evidence>
<dbReference type="Proteomes" id="UP000473571">
    <property type="component" value="Unassembled WGS sequence"/>
</dbReference>
<evidence type="ECO:0000313" key="4">
    <source>
        <dbReference type="Proteomes" id="UP000068016"/>
    </source>
</evidence>
<feature type="chain" id="PRO_5041597787" description="EF-hand domain-containing protein" evidence="1">
    <location>
        <begin position="26"/>
        <end position="141"/>
    </location>
</feature>
<keyword evidence="1" id="KW-0732">Signal</keyword>
<dbReference type="EMBL" id="VZOL01000086">
    <property type="protein sequence ID" value="KAB0683349.1"/>
    <property type="molecule type" value="Genomic_DNA"/>
</dbReference>
<proteinExistence type="predicted"/>
<gene>
    <name evidence="2" type="ORF">F7R13_10140</name>
    <name evidence="3" type="ORF">WT83_21320</name>
</gene>
<evidence type="ECO:0000313" key="2">
    <source>
        <dbReference type="EMBL" id="KAB0683349.1"/>
    </source>
</evidence>
<accession>A0A119VG08</accession>
<reference evidence="3 4" key="1">
    <citation type="submission" date="2015-11" db="EMBL/GenBank/DDBJ databases">
        <title>Expanding the genomic diversity of Burkholderia species for the development of highly accurate diagnostics.</title>
        <authorList>
            <person name="Sahl J."/>
            <person name="Keim P."/>
            <person name="Wagner D."/>
        </authorList>
    </citation>
    <scope>NUCLEOTIDE SEQUENCE [LARGE SCALE GENOMIC DNA]</scope>
    <source>
        <strain evidence="3 4">MSMB793WGS</strain>
    </source>
</reference>
<comment type="caution">
    <text evidence="3">The sequence shown here is derived from an EMBL/GenBank/DDBJ whole genome shotgun (WGS) entry which is preliminary data.</text>
</comment>
<dbReference type="AlphaFoldDB" id="A0A119VG08"/>
<evidence type="ECO:0000256" key="1">
    <source>
        <dbReference type="SAM" id="SignalP"/>
    </source>
</evidence>
<evidence type="ECO:0000313" key="3">
    <source>
        <dbReference type="EMBL" id="KWN09466.1"/>
    </source>
</evidence>
<name>A0A119VG08_9BURK</name>
<dbReference type="RefSeq" id="WP_060347988.1">
    <property type="nucleotide sequence ID" value="NZ_CABVPO010000021.1"/>
</dbReference>
<reference evidence="2 5" key="2">
    <citation type="submission" date="2019-09" db="EMBL/GenBank/DDBJ databases">
        <title>Draft genome sequences of 48 bacterial type strains from the CCUG.</title>
        <authorList>
            <person name="Tunovic T."/>
            <person name="Pineiro-Iglesias B."/>
            <person name="Unosson C."/>
            <person name="Inganas E."/>
            <person name="Ohlen M."/>
            <person name="Cardew S."/>
            <person name="Jensie-Markopoulos S."/>
            <person name="Salva-Serra F."/>
            <person name="Jaen-Luchoro D."/>
            <person name="Karlsson R."/>
            <person name="Svensson-Stadler L."/>
            <person name="Chun J."/>
            <person name="Moore E."/>
        </authorList>
    </citation>
    <scope>NUCLEOTIDE SEQUENCE [LARGE SCALE GENOMIC DNA]</scope>
    <source>
        <strain evidence="2 5">CCUG 65687</strain>
    </source>
</reference>
<dbReference type="EMBL" id="LPLZ01000064">
    <property type="protein sequence ID" value="KWN09466.1"/>
    <property type="molecule type" value="Genomic_DNA"/>
</dbReference>
<evidence type="ECO:0000313" key="5">
    <source>
        <dbReference type="Proteomes" id="UP000473571"/>
    </source>
</evidence>
<dbReference type="Proteomes" id="UP000068016">
    <property type="component" value="Unassembled WGS sequence"/>
</dbReference>
<feature type="signal peptide" evidence="1">
    <location>
        <begin position="1"/>
        <end position="25"/>
    </location>
</feature>
<organism evidence="3 4">
    <name type="scientific">Burkholderia territorii</name>
    <dbReference type="NCBI Taxonomy" id="1503055"/>
    <lineage>
        <taxon>Bacteria</taxon>
        <taxon>Pseudomonadati</taxon>
        <taxon>Pseudomonadota</taxon>
        <taxon>Betaproteobacteria</taxon>
        <taxon>Burkholderiales</taxon>
        <taxon>Burkholderiaceae</taxon>
        <taxon>Burkholderia</taxon>
        <taxon>Burkholderia cepacia complex</taxon>
    </lineage>
</organism>
<sequence length="141" mass="15004">MKPLFVCLLATASGLALVGTQSSLASDRFVIDAPVTLSGHAQGFVRVGEKFSRPPIAPGSAPPATTKSNVADAITTDLKAKFKAAADPATHLLTKEGANKSGWGWAVDHFDEIDTERKGAVRYEDVIRYLNRRPVVPLSTS</sequence>
<protein>
    <recommendedName>
        <fullName evidence="6">EF-hand domain-containing protein</fullName>
    </recommendedName>
</protein>